<proteinExistence type="predicted"/>
<dbReference type="Proteomes" id="UP000781958">
    <property type="component" value="Unassembled WGS sequence"/>
</dbReference>
<sequence>MVERDGWGALDAVPAAASPDDPAPAFARCFAGPDGERVLNTLRAMTLGRALGPDAPDAALRHLEGQRQLVAVILALVARGSARGTVHGQGA</sequence>
<evidence type="ECO:0000259" key="2">
    <source>
        <dbReference type="Pfam" id="PF25181"/>
    </source>
</evidence>
<organism evidence="3 4">
    <name type="scientific">Azospirillum rugosum</name>
    <dbReference type="NCBI Taxonomy" id="416170"/>
    <lineage>
        <taxon>Bacteria</taxon>
        <taxon>Pseudomonadati</taxon>
        <taxon>Pseudomonadota</taxon>
        <taxon>Alphaproteobacteria</taxon>
        <taxon>Rhodospirillales</taxon>
        <taxon>Azospirillaceae</taxon>
        <taxon>Azospirillum</taxon>
    </lineage>
</organism>
<feature type="domain" description="Bbp19-like phage" evidence="2">
    <location>
        <begin position="26"/>
        <end position="76"/>
    </location>
</feature>
<feature type="region of interest" description="Disordered" evidence="1">
    <location>
        <begin position="1"/>
        <end position="23"/>
    </location>
</feature>
<comment type="caution">
    <text evidence="3">The sequence shown here is derived from an EMBL/GenBank/DDBJ whole genome shotgun (WGS) entry which is preliminary data.</text>
</comment>
<dbReference type="Pfam" id="PF25181">
    <property type="entry name" value="Phage_Bbp19"/>
    <property type="match status" value="1"/>
</dbReference>
<gene>
    <name evidence="3" type="ORF">J2851_002877</name>
</gene>
<dbReference type="RefSeq" id="WP_246500650.1">
    <property type="nucleotide sequence ID" value="NZ_JAGINP010000009.1"/>
</dbReference>
<feature type="compositionally biased region" description="Low complexity" evidence="1">
    <location>
        <begin position="9"/>
        <end position="23"/>
    </location>
</feature>
<evidence type="ECO:0000313" key="4">
    <source>
        <dbReference type="Proteomes" id="UP000781958"/>
    </source>
</evidence>
<evidence type="ECO:0000256" key="1">
    <source>
        <dbReference type="SAM" id="MobiDB-lite"/>
    </source>
</evidence>
<evidence type="ECO:0000313" key="3">
    <source>
        <dbReference type="EMBL" id="MBP2293095.1"/>
    </source>
</evidence>
<dbReference type="InterPro" id="IPR057447">
    <property type="entry name" value="Bbp19-like_phage"/>
</dbReference>
<keyword evidence="4" id="KW-1185">Reference proteome</keyword>
<reference evidence="3 4" key="1">
    <citation type="submission" date="2021-03" db="EMBL/GenBank/DDBJ databases">
        <title>Genomic Encyclopedia of Type Strains, Phase III (KMG-III): the genomes of soil and plant-associated and newly described type strains.</title>
        <authorList>
            <person name="Whitman W."/>
        </authorList>
    </citation>
    <scope>NUCLEOTIDE SEQUENCE [LARGE SCALE GENOMIC DNA]</scope>
    <source>
        <strain evidence="3 4">IMMIB AFH-6</strain>
    </source>
</reference>
<dbReference type="EMBL" id="JAGINP010000009">
    <property type="protein sequence ID" value="MBP2293095.1"/>
    <property type="molecule type" value="Genomic_DNA"/>
</dbReference>
<name>A0ABS4SP02_9PROT</name>
<protein>
    <recommendedName>
        <fullName evidence="2">Bbp19-like phage domain-containing protein</fullName>
    </recommendedName>
</protein>
<accession>A0ABS4SP02</accession>